<proteinExistence type="predicted"/>
<protein>
    <submittedName>
        <fullName evidence="1">Uncharacterized protein</fullName>
    </submittedName>
</protein>
<accession>A0ACB9Z548</accession>
<name>A0ACB9Z548_9PEZI</name>
<organism evidence="1 2">
    <name type="scientific">Hypoxylon rubiginosum</name>
    <dbReference type="NCBI Taxonomy" id="110542"/>
    <lineage>
        <taxon>Eukaryota</taxon>
        <taxon>Fungi</taxon>
        <taxon>Dikarya</taxon>
        <taxon>Ascomycota</taxon>
        <taxon>Pezizomycotina</taxon>
        <taxon>Sordariomycetes</taxon>
        <taxon>Xylariomycetidae</taxon>
        <taxon>Xylariales</taxon>
        <taxon>Hypoxylaceae</taxon>
        <taxon>Hypoxylon</taxon>
    </lineage>
</organism>
<dbReference type="EMBL" id="MU393455">
    <property type="protein sequence ID" value="KAI4866738.1"/>
    <property type="molecule type" value="Genomic_DNA"/>
</dbReference>
<evidence type="ECO:0000313" key="1">
    <source>
        <dbReference type="EMBL" id="KAI4866738.1"/>
    </source>
</evidence>
<evidence type="ECO:0000313" key="2">
    <source>
        <dbReference type="Proteomes" id="UP001497700"/>
    </source>
</evidence>
<comment type="caution">
    <text evidence="1">The sequence shown here is derived from an EMBL/GenBank/DDBJ whole genome shotgun (WGS) entry which is preliminary data.</text>
</comment>
<sequence>MKFSKAPAALLLLCPVAQASHHNPSRVVAVAKRADDDGSSSSSSNKGDDDDGDNDYLVSVCLPSAAPDTTALPPCVDVIAIETACAPNGTSPLALEAHAQCLCGGSYFAEWLGCRRCLEVHDILSPGNYSYFSTVLSSASNELCTGTPTAPLASLWAQVQAQVPEPTAGDDGALLTDIASGDAAVSLYYTASGLQGPGSITGSATLATASTTGTTTTGGGVSSSFTGSAGAQSTTNAAASSTTTSSSSNVAAPTGAAGGGKGAAFLAAAVGGVVLAAL</sequence>
<keyword evidence="2" id="KW-1185">Reference proteome</keyword>
<reference evidence="1 2" key="1">
    <citation type="journal article" date="2022" name="New Phytol.">
        <title>Ecological generalism drives hyperdiversity of secondary metabolite gene clusters in xylarialean endophytes.</title>
        <authorList>
            <person name="Franco M.E.E."/>
            <person name="Wisecaver J.H."/>
            <person name="Arnold A.E."/>
            <person name="Ju Y.M."/>
            <person name="Slot J.C."/>
            <person name="Ahrendt S."/>
            <person name="Moore L.P."/>
            <person name="Eastman K.E."/>
            <person name="Scott K."/>
            <person name="Konkel Z."/>
            <person name="Mondo S.J."/>
            <person name="Kuo A."/>
            <person name="Hayes R.D."/>
            <person name="Haridas S."/>
            <person name="Andreopoulos B."/>
            <person name="Riley R."/>
            <person name="LaButti K."/>
            <person name="Pangilinan J."/>
            <person name="Lipzen A."/>
            <person name="Amirebrahimi M."/>
            <person name="Yan J."/>
            <person name="Adam C."/>
            <person name="Keymanesh K."/>
            <person name="Ng V."/>
            <person name="Louie K."/>
            <person name="Northen T."/>
            <person name="Drula E."/>
            <person name="Henrissat B."/>
            <person name="Hsieh H.M."/>
            <person name="Youens-Clark K."/>
            <person name="Lutzoni F."/>
            <person name="Miadlikowska J."/>
            <person name="Eastwood D.C."/>
            <person name="Hamelin R.C."/>
            <person name="Grigoriev I.V."/>
            <person name="U'Ren J.M."/>
        </authorList>
    </citation>
    <scope>NUCLEOTIDE SEQUENCE [LARGE SCALE GENOMIC DNA]</scope>
    <source>
        <strain evidence="1 2">CBS 119005</strain>
    </source>
</reference>
<gene>
    <name evidence="1" type="ORF">F4820DRAFT_241462</name>
</gene>
<dbReference type="Proteomes" id="UP001497700">
    <property type="component" value="Unassembled WGS sequence"/>
</dbReference>